<feature type="compositionally biased region" description="Basic and acidic residues" evidence="1">
    <location>
        <begin position="84"/>
        <end position="102"/>
    </location>
</feature>
<evidence type="ECO:0000313" key="2">
    <source>
        <dbReference type="EMBL" id="EPE03946.1"/>
    </source>
</evidence>
<evidence type="ECO:0000313" key="3">
    <source>
        <dbReference type="Proteomes" id="UP000016923"/>
    </source>
</evidence>
<feature type="region of interest" description="Disordered" evidence="1">
    <location>
        <begin position="1"/>
        <end position="58"/>
    </location>
</feature>
<reference evidence="2 3" key="1">
    <citation type="journal article" date="2013" name="BMC Genomics">
        <title>The genome and transcriptome of the pine saprophyte Ophiostoma piceae, and a comparison with the bark beetle-associated pine pathogen Grosmannia clavigera.</title>
        <authorList>
            <person name="Haridas S."/>
            <person name="Wang Y."/>
            <person name="Lim L."/>
            <person name="Massoumi Alamouti S."/>
            <person name="Jackman S."/>
            <person name="Docking R."/>
            <person name="Robertson G."/>
            <person name="Birol I."/>
            <person name="Bohlmann J."/>
            <person name="Breuil C."/>
        </authorList>
    </citation>
    <scope>NUCLEOTIDE SEQUENCE [LARGE SCALE GENOMIC DNA]</scope>
    <source>
        <strain evidence="2 3">UAMH 11346</strain>
    </source>
</reference>
<protein>
    <submittedName>
        <fullName evidence="2">Uncharacterized protein</fullName>
    </submittedName>
</protein>
<evidence type="ECO:0000256" key="1">
    <source>
        <dbReference type="SAM" id="MobiDB-lite"/>
    </source>
</evidence>
<dbReference type="EMBL" id="KE148163">
    <property type="protein sequence ID" value="EPE03946.1"/>
    <property type="molecule type" value="Genomic_DNA"/>
</dbReference>
<feature type="compositionally biased region" description="Low complexity" evidence="1">
    <location>
        <begin position="12"/>
        <end position="23"/>
    </location>
</feature>
<gene>
    <name evidence="2" type="ORF">F503_04794</name>
</gene>
<name>S3BWW0_OPHP1</name>
<dbReference type="Proteomes" id="UP000016923">
    <property type="component" value="Unassembled WGS sequence"/>
</dbReference>
<feature type="region of interest" description="Disordered" evidence="1">
    <location>
        <begin position="75"/>
        <end position="102"/>
    </location>
</feature>
<organism evidence="2 3">
    <name type="scientific">Ophiostoma piceae (strain UAMH 11346)</name>
    <name type="common">Sap stain fungus</name>
    <dbReference type="NCBI Taxonomy" id="1262450"/>
    <lineage>
        <taxon>Eukaryota</taxon>
        <taxon>Fungi</taxon>
        <taxon>Dikarya</taxon>
        <taxon>Ascomycota</taxon>
        <taxon>Pezizomycotina</taxon>
        <taxon>Sordariomycetes</taxon>
        <taxon>Sordariomycetidae</taxon>
        <taxon>Ophiostomatales</taxon>
        <taxon>Ophiostomataceae</taxon>
        <taxon>Ophiostoma</taxon>
    </lineage>
</organism>
<feature type="compositionally biased region" description="Basic and acidic residues" evidence="1">
    <location>
        <begin position="36"/>
        <end position="45"/>
    </location>
</feature>
<keyword evidence="3" id="KW-1185">Reference proteome</keyword>
<dbReference type="AlphaFoldDB" id="S3BWW0"/>
<feature type="compositionally biased region" description="Low complexity" evidence="1">
    <location>
        <begin position="48"/>
        <end position="58"/>
    </location>
</feature>
<accession>S3BWW0</accession>
<proteinExistence type="predicted"/>
<dbReference type="HOGENOM" id="CLU_2278280_0_0_1"/>
<dbReference type="VEuPathDB" id="FungiDB:F503_04794"/>
<sequence length="102" mass="10467">MQWGLRKSGTKAGEPAPAGEAPASSNISKPPGTKISGEDSNEHSRGQAAKAAAAAAPGASSMLIAMDVYCNMARRSSGRTGRAQLREEDIRDAGPGDDGNRK</sequence>